<dbReference type="GO" id="GO:0005737">
    <property type="term" value="C:cytoplasm"/>
    <property type="evidence" value="ECO:0007669"/>
    <property type="project" value="TreeGrafter"/>
</dbReference>
<dbReference type="SMART" id="SM01230">
    <property type="entry name" value="Gln-synt_C"/>
    <property type="match status" value="1"/>
</dbReference>
<reference evidence="6 7" key="1">
    <citation type="submission" date="2020-08" db="EMBL/GenBank/DDBJ databases">
        <title>Paraeoetvoesia sp. YC-7-48 draft genome sequence.</title>
        <authorList>
            <person name="Yao L."/>
        </authorList>
    </citation>
    <scope>NUCLEOTIDE SEQUENCE [LARGE SCALE GENOMIC DNA]</scope>
    <source>
        <strain evidence="7">YC-7-48</strain>
    </source>
</reference>
<dbReference type="RefSeq" id="WP_185779784.1">
    <property type="nucleotide sequence ID" value="NZ_JACJUU010000006.1"/>
</dbReference>
<feature type="domain" description="GS beta-grasp" evidence="4">
    <location>
        <begin position="29"/>
        <end position="129"/>
    </location>
</feature>
<name>A0A842HP87_9BURK</name>
<dbReference type="Gene3D" id="3.30.590.10">
    <property type="entry name" value="Glutamine synthetase/guanido kinase, catalytic domain"/>
    <property type="match status" value="1"/>
</dbReference>
<dbReference type="InterPro" id="IPR014746">
    <property type="entry name" value="Gln_synth/guanido_kin_cat_dom"/>
</dbReference>
<dbReference type="InterPro" id="IPR008147">
    <property type="entry name" value="Gln_synt_N"/>
</dbReference>
<dbReference type="PROSITE" id="PS51986">
    <property type="entry name" value="GS_BETA_GRASP"/>
    <property type="match status" value="1"/>
</dbReference>
<gene>
    <name evidence="6" type="ORF">GTU67_09195</name>
</gene>
<dbReference type="EMBL" id="JACJUU010000006">
    <property type="protein sequence ID" value="MBC2770083.1"/>
    <property type="molecule type" value="Genomic_DNA"/>
</dbReference>
<dbReference type="Gene3D" id="3.10.20.70">
    <property type="entry name" value="Glutamine synthetase, N-terminal domain"/>
    <property type="match status" value="1"/>
</dbReference>
<evidence type="ECO:0000313" key="7">
    <source>
        <dbReference type="Proteomes" id="UP000545386"/>
    </source>
</evidence>
<dbReference type="PANTHER" id="PTHR43407:SF1">
    <property type="entry name" value="LENGSIN"/>
    <property type="match status" value="1"/>
</dbReference>
<comment type="caution">
    <text evidence="6">The sequence shown here is derived from an EMBL/GenBank/DDBJ whole genome shotgun (WGS) entry which is preliminary data.</text>
</comment>
<evidence type="ECO:0000313" key="6">
    <source>
        <dbReference type="EMBL" id="MBC2770083.1"/>
    </source>
</evidence>
<evidence type="ECO:0000259" key="4">
    <source>
        <dbReference type="PROSITE" id="PS51986"/>
    </source>
</evidence>
<accession>A0A842HP87</accession>
<proteinExistence type="inferred from homology"/>
<evidence type="ECO:0000256" key="3">
    <source>
        <dbReference type="RuleBase" id="RU000384"/>
    </source>
</evidence>
<dbReference type="AlphaFoldDB" id="A0A842HP87"/>
<dbReference type="Pfam" id="PF00120">
    <property type="entry name" value="Gln-synt_C"/>
    <property type="match status" value="1"/>
</dbReference>
<dbReference type="PROSITE" id="PS51987">
    <property type="entry name" value="GS_CATALYTIC"/>
    <property type="match status" value="1"/>
</dbReference>
<dbReference type="GO" id="GO:0006542">
    <property type="term" value="P:glutamine biosynthetic process"/>
    <property type="evidence" value="ECO:0007669"/>
    <property type="project" value="InterPro"/>
</dbReference>
<organism evidence="6 7">
    <name type="scientific">Pusillimonas minor</name>
    <dbReference type="NCBI Taxonomy" id="2697024"/>
    <lineage>
        <taxon>Bacteria</taxon>
        <taxon>Pseudomonadati</taxon>
        <taxon>Pseudomonadota</taxon>
        <taxon>Betaproteobacteria</taxon>
        <taxon>Burkholderiales</taxon>
        <taxon>Alcaligenaceae</taxon>
        <taxon>Pusillimonas</taxon>
    </lineage>
</organism>
<feature type="domain" description="GS catalytic" evidence="5">
    <location>
        <begin position="136"/>
        <end position="478"/>
    </location>
</feature>
<evidence type="ECO:0000256" key="2">
    <source>
        <dbReference type="PROSITE-ProRule" id="PRU01330"/>
    </source>
</evidence>
<dbReference type="PANTHER" id="PTHR43407">
    <property type="entry name" value="GLUTAMINE SYNTHETASE"/>
    <property type="match status" value="1"/>
</dbReference>
<dbReference type="GO" id="GO:0016020">
    <property type="term" value="C:membrane"/>
    <property type="evidence" value="ECO:0007669"/>
    <property type="project" value="TreeGrafter"/>
</dbReference>
<evidence type="ECO:0000259" key="5">
    <source>
        <dbReference type="PROSITE" id="PS51987"/>
    </source>
</evidence>
<dbReference type="Proteomes" id="UP000545386">
    <property type="component" value="Unassembled WGS sequence"/>
</dbReference>
<keyword evidence="7" id="KW-1185">Reference proteome</keyword>
<evidence type="ECO:0000256" key="1">
    <source>
        <dbReference type="ARBA" id="ARBA00009897"/>
    </source>
</evidence>
<sequence length="478" mass="52428">MASFVERHGLWGDDQRASAAELVARIDAGEIETLRFAFPDQHGILRGKTLVAAEAKGALSDGVNLTTTLLLKDTSHKTVFPVFNSGGYQIPGMQGASDFTIVADPATFRVLPWTNKAGWVLCDAYSTDGQPSPVSSRQIMTRAVNELDALGYEFVAGLEVEFHVFRLDDPNMALTDSGQPGTPPTVSLLSHGAQYLTEMRYDRVDDVMELLRVQLQALGLPLRSLEVEFGPSQFELTFSPTVGLAPADLMILVRSAIKQICYRAGYHATFMCRPRIPNVMSSGWHLHQSLRSKATGQNAFVPQVEGADLSPLGLQYLAGLKTHACGAAALASPTINGYRRYRPFSLAPDRAVWARDNRAAMLRVLGGVGQSATRIENRVGEPTANPYLYMASQLYAGLDGIARQLDPGPSADVPYETQAELLPRSLGEALQCLRNDACLVEKLGPGFVDYFCHIKEAEIARFNLDVSEWEHREYFDLF</sequence>
<comment type="similarity">
    <text evidence="1 2 3">Belongs to the glutamine synthetase family.</text>
</comment>
<dbReference type="SUPFAM" id="SSF54368">
    <property type="entry name" value="Glutamine synthetase, N-terminal domain"/>
    <property type="match status" value="1"/>
</dbReference>
<dbReference type="InterPro" id="IPR008146">
    <property type="entry name" value="Gln_synth_cat_dom"/>
</dbReference>
<dbReference type="GO" id="GO:0004356">
    <property type="term" value="F:glutamine synthetase activity"/>
    <property type="evidence" value="ECO:0007669"/>
    <property type="project" value="InterPro"/>
</dbReference>
<dbReference type="SUPFAM" id="SSF55931">
    <property type="entry name" value="Glutamine synthetase/guanido kinase"/>
    <property type="match status" value="1"/>
</dbReference>
<dbReference type="InterPro" id="IPR036651">
    <property type="entry name" value="Gln_synt_N_sf"/>
</dbReference>
<protein>
    <submittedName>
        <fullName evidence="6">Glutamine synthetase</fullName>
    </submittedName>
</protein>